<evidence type="ECO:0000313" key="3">
    <source>
        <dbReference type="EMBL" id="PIU33177.1"/>
    </source>
</evidence>
<feature type="transmembrane region" description="Helical" evidence="2">
    <location>
        <begin position="6"/>
        <end position="29"/>
    </location>
</feature>
<reference evidence="4" key="1">
    <citation type="submission" date="2017-09" db="EMBL/GenBank/DDBJ databases">
        <title>Depth-based differentiation of microbial function through sediment-hosted aquifers and enrichment of novel symbionts in the deep terrestrial subsurface.</title>
        <authorList>
            <person name="Probst A.J."/>
            <person name="Ladd B."/>
            <person name="Jarett J.K."/>
            <person name="Geller-Mcgrath D.E."/>
            <person name="Sieber C.M.K."/>
            <person name="Emerson J.B."/>
            <person name="Anantharaman K."/>
            <person name="Thomas B.C."/>
            <person name="Malmstrom R."/>
            <person name="Stieglmeier M."/>
            <person name="Klingl A."/>
            <person name="Woyke T."/>
            <person name="Ryan C.M."/>
            <person name="Banfield J.F."/>
        </authorList>
    </citation>
    <scope>NUCLEOTIDE SEQUENCE [LARGE SCALE GENOMIC DNA]</scope>
</reference>
<dbReference type="AlphaFoldDB" id="A0A2M6YPX6"/>
<evidence type="ECO:0000256" key="2">
    <source>
        <dbReference type="SAM" id="Phobius"/>
    </source>
</evidence>
<comment type="caution">
    <text evidence="3">The sequence shown here is derived from an EMBL/GenBank/DDBJ whole genome shotgun (WGS) entry which is preliminary data.</text>
</comment>
<accession>A0A2M6YPX6</accession>
<name>A0A2M6YPX6_9BACT</name>
<evidence type="ECO:0000313" key="4">
    <source>
        <dbReference type="Proteomes" id="UP000229559"/>
    </source>
</evidence>
<dbReference type="EMBL" id="PEXA01000045">
    <property type="protein sequence ID" value="PIU33177.1"/>
    <property type="molecule type" value="Genomic_DNA"/>
</dbReference>
<organism evidence="3 4">
    <name type="scientific">Candidatus Shapirobacteria bacterium CG07_land_8_20_14_0_80_39_12</name>
    <dbReference type="NCBI Taxonomy" id="1974480"/>
    <lineage>
        <taxon>Bacteria</taxon>
        <taxon>Candidatus Shapironibacteriota</taxon>
    </lineage>
</organism>
<gene>
    <name evidence="3" type="ORF">COT04_01440</name>
</gene>
<evidence type="ECO:0000256" key="1">
    <source>
        <dbReference type="SAM" id="MobiDB-lite"/>
    </source>
</evidence>
<sequence length="213" mass="23292">MKEKILPIIIIVVSILVLANLVVLDLGWLRQQSEVMPTPTPSLSPATSDSCGTVCQQTIDEKISQAIATLSGKETTKESKTAEKTTTPKPSQPQVIYIPLGGGGSTISRDWTDVGNAEVYLDVNDYPNLEKAYFEGFIKVKHGNGKVFARLYDVNHSIGVQGSDIESASENFTLVESGTLNFWQGKNLYRIQIKSLNGYEASIDSGRIKIILK</sequence>
<protein>
    <submittedName>
        <fullName evidence="3">Uncharacterized protein</fullName>
    </submittedName>
</protein>
<feature type="compositionally biased region" description="Basic and acidic residues" evidence="1">
    <location>
        <begin position="74"/>
        <end position="83"/>
    </location>
</feature>
<proteinExistence type="predicted"/>
<feature type="region of interest" description="Disordered" evidence="1">
    <location>
        <begin position="70"/>
        <end position="93"/>
    </location>
</feature>
<keyword evidence="2" id="KW-0472">Membrane</keyword>
<keyword evidence="2" id="KW-0812">Transmembrane</keyword>
<keyword evidence="2" id="KW-1133">Transmembrane helix</keyword>
<dbReference type="Proteomes" id="UP000229559">
    <property type="component" value="Unassembled WGS sequence"/>
</dbReference>